<gene>
    <name evidence="2" type="ORF">METZ01_LOCUS195207</name>
</gene>
<sequence length="459" mass="47614">MAAIITEKFRRHNATQFYESFSEASANVYYLMIGKSAPFSSGTSGGSDDSPPTPADDVATEFYTWDQTIASKKIASTEISYAIPRRDWANSTTYDMYEHNVSSSNTTTSGASNIYDSTFYFRTSDNRVYKVIDNNDGSAYSGSEPTSTSTSTFVLGGYTLKYMYTISASNSNKFLTADFMPVATDSTVSAAATDGAIESLVVTAGSGYTNGTYYAAVYGDGTSAGTSSGAVIRITVSGGAIASFGLTAGTDTTINSAGAAYTYGTVNLGSSYTFSDSDLSSASSMGSGTGGAVAVVISPKEGHGNDAVNELGGHYVMMRATLTGAEADDVLAGNDFRNIAIITDPTTYGTSTVASSTTYRQTYALKLTSVSGTFTADEKISQASTGAIGKVIEWDSTLSILYYHQERYGDYGTNSTTGAYVAFSGANAVTGASSSAAGTPDSTADSAVTLANSSTITFS</sequence>
<dbReference type="EMBL" id="UINC01041287">
    <property type="protein sequence ID" value="SVB42353.1"/>
    <property type="molecule type" value="Genomic_DNA"/>
</dbReference>
<feature type="domain" description="Bacteriophage T4 Gp8" evidence="1">
    <location>
        <begin position="3"/>
        <end position="134"/>
    </location>
</feature>
<feature type="non-terminal residue" evidence="2">
    <location>
        <position position="459"/>
    </location>
</feature>
<dbReference type="Pfam" id="PF09215">
    <property type="entry name" value="Phage-Gp8"/>
    <property type="match status" value="1"/>
</dbReference>
<evidence type="ECO:0000259" key="1">
    <source>
        <dbReference type="Pfam" id="PF09215"/>
    </source>
</evidence>
<evidence type="ECO:0000313" key="2">
    <source>
        <dbReference type="EMBL" id="SVB42353.1"/>
    </source>
</evidence>
<dbReference type="InterPro" id="IPR036327">
    <property type="entry name" value="Gp8_sf"/>
</dbReference>
<protein>
    <recommendedName>
        <fullName evidence="1">Bacteriophage T4 Gp8 domain-containing protein</fullName>
    </recommendedName>
</protein>
<proteinExistence type="predicted"/>
<name>A0A382DXE2_9ZZZZ</name>
<dbReference type="SUPFAM" id="SSF89433">
    <property type="entry name" value="Baseplate structural protein gp8"/>
    <property type="match status" value="1"/>
</dbReference>
<organism evidence="2">
    <name type="scientific">marine metagenome</name>
    <dbReference type="NCBI Taxonomy" id="408172"/>
    <lineage>
        <taxon>unclassified sequences</taxon>
        <taxon>metagenomes</taxon>
        <taxon>ecological metagenomes</taxon>
    </lineage>
</organism>
<dbReference type="AlphaFoldDB" id="A0A382DXE2"/>
<accession>A0A382DXE2</accession>
<reference evidence="2" key="1">
    <citation type="submission" date="2018-05" db="EMBL/GenBank/DDBJ databases">
        <authorList>
            <person name="Lanie J.A."/>
            <person name="Ng W.-L."/>
            <person name="Kazmierczak K.M."/>
            <person name="Andrzejewski T.M."/>
            <person name="Davidsen T.M."/>
            <person name="Wayne K.J."/>
            <person name="Tettelin H."/>
            <person name="Glass J.I."/>
            <person name="Rusch D."/>
            <person name="Podicherti R."/>
            <person name="Tsui H.-C.T."/>
            <person name="Winkler M.E."/>
        </authorList>
    </citation>
    <scope>NUCLEOTIDE SEQUENCE</scope>
</reference>
<dbReference type="InterPro" id="IPR015298">
    <property type="entry name" value="Phage_T4_Gp8"/>
</dbReference>
<dbReference type="Gene3D" id="2.60.340.10">
    <property type="entry name" value="baseplate structural protein gp8, domain 1"/>
    <property type="match status" value="1"/>
</dbReference>